<dbReference type="OrthoDB" id="1724165at2759"/>
<evidence type="ECO:0000313" key="3">
    <source>
        <dbReference type="Proteomes" id="UP000325315"/>
    </source>
</evidence>
<organism evidence="2 3">
    <name type="scientific">Gossypium australe</name>
    <dbReference type="NCBI Taxonomy" id="47621"/>
    <lineage>
        <taxon>Eukaryota</taxon>
        <taxon>Viridiplantae</taxon>
        <taxon>Streptophyta</taxon>
        <taxon>Embryophyta</taxon>
        <taxon>Tracheophyta</taxon>
        <taxon>Spermatophyta</taxon>
        <taxon>Magnoliopsida</taxon>
        <taxon>eudicotyledons</taxon>
        <taxon>Gunneridae</taxon>
        <taxon>Pentapetalae</taxon>
        <taxon>rosids</taxon>
        <taxon>malvids</taxon>
        <taxon>Malvales</taxon>
        <taxon>Malvaceae</taxon>
        <taxon>Malvoideae</taxon>
        <taxon>Gossypium</taxon>
    </lineage>
</organism>
<dbReference type="AlphaFoldDB" id="A0A5B6WW06"/>
<evidence type="ECO:0000259" key="1">
    <source>
        <dbReference type="Pfam" id="PF00078"/>
    </source>
</evidence>
<sequence length="167" mass="19567">MLSQAIIRFYWIRVTRKRQLSSHKKGFSVIGLEVYVDDILVKSGSMEEFVRSLSKTFAVLRAHKIKLNLEKCVFGVRAGRFFGLMTSKRWIEVNSKKIYVIIEMPLSRIIKGIQCFISKVVALNRFISKMVDKCLHFFNALRTSFSWSRECQAAFEELKLYLTSHRF</sequence>
<dbReference type="InterPro" id="IPR043128">
    <property type="entry name" value="Rev_trsase/Diguanyl_cyclase"/>
</dbReference>
<evidence type="ECO:0000313" key="2">
    <source>
        <dbReference type="EMBL" id="KAA3484995.1"/>
    </source>
</evidence>
<dbReference type="Gene3D" id="3.30.70.270">
    <property type="match status" value="2"/>
</dbReference>
<dbReference type="InterPro" id="IPR050951">
    <property type="entry name" value="Retrovirus_Pol_polyprotein"/>
</dbReference>
<dbReference type="PANTHER" id="PTHR37984:SF5">
    <property type="entry name" value="PROTEIN NYNRIN-LIKE"/>
    <property type="match status" value="1"/>
</dbReference>
<dbReference type="Proteomes" id="UP000325315">
    <property type="component" value="Unassembled WGS sequence"/>
</dbReference>
<gene>
    <name evidence="2" type="ORF">EPI10_007043</name>
</gene>
<feature type="domain" description="Reverse transcriptase" evidence="1">
    <location>
        <begin position="30"/>
        <end position="84"/>
    </location>
</feature>
<name>A0A5B6WW06_9ROSI</name>
<protein>
    <submittedName>
        <fullName evidence="2">DNA/RNA polymerases superfamily protein</fullName>
    </submittedName>
</protein>
<dbReference type="SUPFAM" id="SSF56672">
    <property type="entry name" value="DNA/RNA polymerases"/>
    <property type="match status" value="1"/>
</dbReference>
<dbReference type="InterPro" id="IPR000477">
    <property type="entry name" value="RT_dom"/>
</dbReference>
<dbReference type="EMBL" id="SMMG02000002">
    <property type="protein sequence ID" value="KAA3484995.1"/>
    <property type="molecule type" value="Genomic_DNA"/>
</dbReference>
<dbReference type="PANTHER" id="PTHR37984">
    <property type="entry name" value="PROTEIN CBG26694"/>
    <property type="match status" value="1"/>
</dbReference>
<proteinExistence type="predicted"/>
<comment type="caution">
    <text evidence="2">The sequence shown here is derived from an EMBL/GenBank/DDBJ whole genome shotgun (WGS) entry which is preliminary data.</text>
</comment>
<dbReference type="Pfam" id="PF00078">
    <property type="entry name" value="RVT_1"/>
    <property type="match status" value="1"/>
</dbReference>
<keyword evidence="3" id="KW-1185">Reference proteome</keyword>
<reference evidence="3" key="1">
    <citation type="journal article" date="2019" name="Plant Biotechnol. J.">
        <title>Genome sequencing of the Australian wild diploid species Gossypium australe highlights disease resistance and delayed gland morphogenesis.</title>
        <authorList>
            <person name="Cai Y."/>
            <person name="Cai X."/>
            <person name="Wang Q."/>
            <person name="Wang P."/>
            <person name="Zhang Y."/>
            <person name="Cai C."/>
            <person name="Xu Y."/>
            <person name="Wang K."/>
            <person name="Zhou Z."/>
            <person name="Wang C."/>
            <person name="Geng S."/>
            <person name="Li B."/>
            <person name="Dong Q."/>
            <person name="Hou Y."/>
            <person name="Wang H."/>
            <person name="Ai P."/>
            <person name="Liu Z."/>
            <person name="Yi F."/>
            <person name="Sun M."/>
            <person name="An G."/>
            <person name="Cheng J."/>
            <person name="Zhang Y."/>
            <person name="Shi Q."/>
            <person name="Xie Y."/>
            <person name="Shi X."/>
            <person name="Chang Y."/>
            <person name="Huang F."/>
            <person name="Chen Y."/>
            <person name="Hong S."/>
            <person name="Mi L."/>
            <person name="Sun Q."/>
            <person name="Zhang L."/>
            <person name="Zhou B."/>
            <person name="Peng R."/>
            <person name="Zhang X."/>
            <person name="Liu F."/>
        </authorList>
    </citation>
    <scope>NUCLEOTIDE SEQUENCE [LARGE SCALE GENOMIC DNA]</scope>
    <source>
        <strain evidence="3">cv. PA1801</strain>
    </source>
</reference>
<dbReference type="InterPro" id="IPR043502">
    <property type="entry name" value="DNA/RNA_pol_sf"/>
</dbReference>
<accession>A0A5B6WW06</accession>